<evidence type="ECO:0000256" key="3">
    <source>
        <dbReference type="ARBA" id="ARBA00022448"/>
    </source>
</evidence>
<evidence type="ECO:0000256" key="6">
    <source>
        <dbReference type="ARBA" id="ARBA00023136"/>
    </source>
</evidence>
<comment type="subcellular location">
    <subcellularLocation>
        <location evidence="1 8">Cell outer membrane</location>
    </subcellularLocation>
</comment>
<keyword evidence="12" id="KW-1185">Reference proteome</keyword>
<dbReference type="NCBIfam" id="TIGR02515">
    <property type="entry name" value="IV_pilus_PilQ"/>
    <property type="match status" value="1"/>
</dbReference>
<dbReference type="InterPro" id="IPR004846">
    <property type="entry name" value="T2SS/T3SS_dom"/>
</dbReference>
<keyword evidence="3 8" id="KW-0813">Transport</keyword>
<dbReference type="InterPro" id="IPR004845">
    <property type="entry name" value="T2SS_GspD_CS"/>
</dbReference>
<dbReference type="PANTHER" id="PTHR30604">
    <property type="entry name" value="PROTEIN TRANSPORT PROTEIN HOFQ"/>
    <property type="match status" value="1"/>
</dbReference>
<dbReference type="OrthoDB" id="9775455at2"/>
<feature type="signal peptide" evidence="9">
    <location>
        <begin position="1"/>
        <end position="40"/>
    </location>
</feature>
<proteinExistence type="inferred from homology"/>
<evidence type="ECO:0000256" key="9">
    <source>
        <dbReference type="SAM" id="SignalP"/>
    </source>
</evidence>
<accession>A0A1X9N811</accession>
<evidence type="ECO:0000313" key="12">
    <source>
        <dbReference type="Proteomes" id="UP000193450"/>
    </source>
</evidence>
<dbReference type="Gene3D" id="2.60.40.3470">
    <property type="match status" value="1"/>
</dbReference>
<evidence type="ECO:0000259" key="10">
    <source>
        <dbReference type="SMART" id="SM00965"/>
    </source>
</evidence>
<reference evidence="11 12" key="1">
    <citation type="submission" date="2016-11" db="EMBL/GenBank/DDBJ databases">
        <title>Trade-off between light-utilization and light-protection in marine flavobacteria.</title>
        <authorList>
            <person name="Kumagai Y."/>
        </authorList>
    </citation>
    <scope>NUCLEOTIDE SEQUENCE [LARGE SCALE GENOMIC DNA]</scope>
    <source>
        <strain evidence="11 12">NBRC 107125</strain>
    </source>
</reference>
<evidence type="ECO:0000256" key="4">
    <source>
        <dbReference type="ARBA" id="ARBA00022729"/>
    </source>
</evidence>
<evidence type="ECO:0000256" key="8">
    <source>
        <dbReference type="RuleBase" id="RU004004"/>
    </source>
</evidence>
<feature type="chain" id="PRO_5013344663" evidence="9">
    <location>
        <begin position="41"/>
        <end position="734"/>
    </location>
</feature>
<dbReference type="PANTHER" id="PTHR30604:SF1">
    <property type="entry name" value="DNA UTILIZATION PROTEIN HOFQ"/>
    <property type="match status" value="1"/>
</dbReference>
<name>A0A1X9N811_9GAMM</name>
<dbReference type="InterPro" id="IPR021731">
    <property type="entry name" value="AMIN_dom"/>
</dbReference>
<keyword evidence="5" id="KW-0653">Protein transport</keyword>
<dbReference type="InterPro" id="IPR013355">
    <property type="entry name" value="Pilus_4_PilQ"/>
</dbReference>
<protein>
    <submittedName>
        <fullName evidence="11">Fimbrial protein</fullName>
    </submittedName>
</protein>
<dbReference type="FunFam" id="3.30.1370.130:FF:000001">
    <property type="entry name" value="Type IV pilus secretin PilQ"/>
    <property type="match status" value="1"/>
</dbReference>
<evidence type="ECO:0000256" key="2">
    <source>
        <dbReference type="ARBA" id="ARBA00006304"/>
    </source>
</evidence>
<dbReference type="GO" id="GO:0009279">
    <property type="term" value="C:cell outer membrane"/>
    <property type="evidence" value="ECO:0007669"/>
    <property type="project" value="UniProtKB-SubCell"/>
</dbReference>
<dbReference type="Pfam" id="PF00263">
    <property type="entry name" value="Secretin"/>
    <property type="match status" value="1"/>
</dbReference>
<dbReference type="Pfam" id="PF03958">
    <property type="entry name" value="Secretin_N"/>
    <property type="match status" value="1"/>
</dbReference>
<dbReference type="STRING" id="716816.BST96_08795"/>
<dbReference type="PRINTS" id="PR00811">
    <property type="entry name" value="BCTERIALGSPD"/>
</dbReference>
<dbReference type="InterPro" id="IPR005644">
    <property type="entry name" value="NolW-like"/>
</dbReference>
<feature type="domain" description="Secretin/TonB short N-terminal" evidence="10">
    <location>
        <begin position="317"/>
        <end position="365"/>
    </location>
</feature>
<dbReference type="Proteomes" id="UP000193450">
    <property type="component" value="Chromosome"/>
</dbReference>
<evidence type="ECO:0000313" key="11">
    <source>
        <dbReference type="EMBL" id="ARN74208.1"/>
    </source>
</evidence>
<dbReference type="Gene3D" id="3.30.1370.120">
    <property type="match status" value="1"/>
</dbReference>
<comment type="similarity">
    <text evidence="2">Belongs to the bacterial secretin family. PilQ subfamily.</text>
</comment>
<dbReference type="PROSITE" id="PS00875">
    <property type="entry name" value="T2SP_D"/>
    <property type="match status" value="1"/>
</dbReference>
<dbReference type="InterPro" id="IPR051808">
    <property type="entry name" value="Type_IV_pilus_biogenesis"/>
</dbReference>
<keyword evidence="7" id="KW-0998">Cell outer membrane</keyword>
<gene>
    <name evidence="11" type="ORF">BST96_08795</name>
</gene>
<dbReference type="RefSeq" id="WP_085758344.1">
    <property type="nucleotide sequence ID" value="NZ_CP019343.1"/>
</dbReference>
<dbReference type="Gene3D" id="3.30.1370.130">
    <property type="match status" value="1"/>
</dbReference>
<dbReference type="GO" id="GO:0009306">
    <property type="term" value="P:protein secretion"/>
    <property type="evidence" value="ECO:0007669"/>
    <property type="project" value="InterPro"/>
</dbReference>
<dbReference type="EMBL" id="CP019343">
    <property type="protein sequence ID" value="ARN74208.1"/>
    <property type="molecule type" value="Genomic_DNA"/>
</dbReference>
<evidence type="ECO:0000256" key="1">
    <source>
        <dbReference type="ARBA" id="ARBA00004442"/>
    </source>
</evidence>
<dbReference type="InterPro" id="IPR001775">
    <property type="entry name" value="GspD/PilQ"/>
</dbReference>
<evidence type="ECO:0000256" key="7">
    <source>
        <dbReference type="ARBA" id="ARBA00023237"/>
    </source>
</evidence>
<keyword evidence="6" id="KW-0472">Membrane</keyword>
<sequence>MDIAYRHLSSIKGGRGLMPHRLLRTLSLVLCALFASMAFAADVNLTDVEFSSQPGGRFEVRLDFDGTPPEPKGYNIEKPARIALDMAGVSSKLEQKKFPLSYGNASSAVILESGGRTRMILNLVELAPYQTRIEGNSLFVEVGDSGVREYLKPTKENPVLSAASSKQTNAASNDIVDVDFKRGDQGEGRLVINLANPKAGINVFVEGGFIKVDFDDVNLPERLQRRYDVSDFATPVQSVEAQPSEGGALFSLKASGDFDYLAYQTDNEYVVSVKPLTAEELELKKKEFAYVGDKLSLNFQDIEVRAVLQLIADFTSLNLVASDTVSGRITLRLQNVPWDQALDLVLKTKGLDKRQNGNVLMVAPAAEIAERERQEIENNKQIEELAPLQTEYIRIRYADAREMYRLFGNESGGPEEVSTTSLLSPRGSVIVDERTNSLLVTETAQKLQEFRRVVRLLDVPVRQVLVEARIVIANSSFDEELGVQWGASGINAVNSGEDLLFFGGNTDSIIDSRSSVAQAALDIAQGNDLSEPILAPDALNVDLGVANPTGSVAVGFVNDDVILQMELNALESQGRGEIVSQPKVITGDKQEAVIKSGSEVPFQESSANGETTVSFKEAVLKLQVTPSITPDDRIIMTLEINQDSIGDLVPSGNGGVVPTIDTTELTTQVLVGNGETVVLGGVFRTVDVESESKVPVLGDIPYLGRLFTNTSVTQEKTETLIFITPRILADTLID</sequence>
<dbReference type="SMART" id="SM00965">
    <property type="entry name" value="STN"/>
    <property type="match status" value="1"/>
</dbReference>
<dbReference type="AlphaFoldDB" id="A0A1X9N811"/>
<dbReference type="KEGG" id="osg:BST96_08795"/>
<dbReference type="Pfam" id="PF11741">
    <property type="entry name" value="AMIN"/>
    <property type="match status" value="1"/>
</dbReference>
<evidence type="ECO:0000256" key="5">
    <source>
        <dbReference type="ARBA" id="ARBA00022927"/>
    </source>
</evidence>
<dbReference type="InterPro" id="IPR011662">
    <property type="entry name" value="Secretin/TonB_short_N"/>
</dbReference>
<dbReference type="InterPro" id="IPR038591">
    <property type="entry name" value="NolW-like_sf"/>
</dbReference>
<organism evidence="11 12">
    <name type="scientific">Oceanicoccus sagamiensis</name>
    <dbReference type="NCBI Taxonomy" id="716816"/>
    <lineage>
        <taxon>Bacteria</taxon>
        <taxon>Pseudomonadati</taxon>
        <taxon>Pseudomonadota</taxon>
        <taxon>Gammaproteobacteria</taxon>
        <taxon>Cellvibrionales</taxon>
        <taxon>Spongiibacteraceae</taxon>
        <taxon>Oceanicoccus</taxon>
    </lineage>
</organism>
<keyword evidence="4 9" id="KW-0732">Signal</keyword>
<dbReference type="Pfam" id="PF07660">
    <property type="entry name" value="STN"/>
    <property type="match status" value="1"/>
</dbReference>